<keyword evidence="3" id="KW-1185">Reference proteome</keyword>
<evidence type="ECO:0000313" key="2">
    <source>
        <dbReference type="EMBL" id="EER05985.1"/>
    </source>
</evidence>
<sequence length="284" mass="31977">MTSDGGDDPSKKPVDPTIQKQSVELTPEELVLLKKIRAMELADREPTDIKDPKRAGYPLGREMAHFHDASELYDAHNIQDEFGEFYSMPPVPAAFPPTSRQRLVARLVHTVKGRETKPRWAETAEKLFPALHRLAPCFPKHKEFVAEEEVEPLLAELREFVSDYDATLHEALEGTSVYREISDDLFWHHNFQIACPALYSDLQQQLSENEKEIEDQMANSDLARQVYSAWLEASGQPVKGEIRAALIEYGLLAGKPGYKSTNSTTVADSNPVGIDFKGKEARID</sequence>
<dbReference type="EMBL" id="GG680905">
    <property type="protein sequence ID" value="EER05985.1"/>
    <property type="molecule type" value="Genomic_DNA"/>
</dbReference>
<dbReference type="InParanoid" id="C5LB57"/>
<evidence type="ECO:0000256" key="1">
    <source>
        <dbReference type="SAM" id="MobiDB-lite"/>
    </source>
</evidence>
<dbReference type="RefSeq" id="XP_002774169.1">
    <property type="nucleotide sequence ID" value="XM_002774123.1"/>
</dbReference>
<protein>
    <submittedName>
        <fullName evidence="2">Uncharacterized protein</fullName>
    </submittedName>
</protein>
<proteinExistence type="predicted"/>
<name>C5LB57_PERM5</name>
<reference evidence="2 3" key="1">
    <citation type="submission" date="2008-07" db="EMBL/GenBank/DDBJ databases">
        <authorList>
            <person name="El-Sayed N."/>
            <person name="Caler E."/>
            <person name="Inman J."/>
            <person name="Amedeo P."/>
            <person name="Hass B."/>
            <person name="Wortman J."/>
        </authorList>
    </citation>
    <scope>NUCLEOTIDE SEQUENCE [LARGE SCALE GENOMIC DNA]</scope>
    <source>
        <strain evidence="3">ATCC 50983 / TXsc</strain>
    </source>
</reference>
<dbReference type="GeneID" id="9087221"/>
<evidence type="ECO:0000313" key="3">
    <source>
        <dbReference type="Proteomes" id="UP000007800"/>
    </source>
</evidence>
<dbReference type="AlphaFoldDB" id="C5LB57"/>
<dbReference type="Proteomes" id="UP000007800">
    <property type="component" value="Unassembled WGS sequence"/>
</dbReference>
<gene>
    <name evidence="2" type="ORF">Pmar_PMAR028173</name>
</gene>
<feature type="region of interest" description="Disordered" evidence="1">
    <location>
        <begin position="1"/>
        <end position="23"/>
    </location>
</feature>
<accession>C5LB57</accession>
<organism evidence="3">
    <name type="scientific">Perkinsus marinus (strain ATCC 50983 / TXsc)</name>
    <dbReference type="NCBI Taxonomy" id="423536"/>
    <lineage>
        <taxon>Eukaryota</taxon>
        <taxon>Sar</taxon>
        <taxon>Alveolata</taxon>
        <taxon>Perkinsozoa</taxon>
        <taxon>Perkinsea</taxon>
        <taxon>Perkinsida</taxon>
        <taxon>Perkinsidae</taxon>
        <taxon>Perkinsus</taxon>
    </lineage>
</organism>
<dbReference type="OMA" id="DDLFWHH"/>